<evidence type="ECO:0000259" key="6">
    <source>
        <dbReference type="Pfam" id="PF12849"/>
    </source>
</evidence>
<dbReference type="EMBL" id="MVHH01000001">
    <property type="protein sequence ID" value="ORA01138.1"/>
    <property type="molecule type" value="Genomic_DNA"/>
</dbReference>
<dbReference type="SUPFAM" id="SSF53850">
    <property type="entry name" value="Periplasmic binding protein-like II"/>
    <property type="match status" value="1"/>
</dbReference>
<reference evidence="7" key="2">
    <citation type="submission" date="2015-04" db="EMBL/GenBank/DDBJ databases">
        <title>Genome sequence of Mycobacterium arupense strain GUC1.</title>
        <authorList>
            <person name="Greninger A.L."/>
            <person name="Cunningham G."/>
            <person name="Chiu C.Y."/>
            <person name="Miller S."/>
        </authorList>
    </citation>
    <scope>NUCLEOTIDE SEQUENCE</scope>
    <source>
        <strain evidence="7">GUC1</strain>
    </source>
</reference>
<dbReference type="GO" id="GO:0035435">
    <property type="term" value="P:phosphate ion transmembrane transport"/>
    <property type="evidence" value="ECO:0007669"/>
    <property type="project" value="InterPro"/>
</dbReference>
<dbReference type="Proteomes" id="UP000192327">
    <property type="component" value="Unassembled WGS sequence"/>
</dbReference>
<keyword evidence="10" id="KW-1185">Reference proteome</keyword>
<dbReference type="GO" id="GO:0042301">
    <property type="term" value="F:phosphate ion binding"/>
    <property type="evidence" value="ECO:0007669"/>
    <property type="project" value="InterPro"/>
</dbReference>
<dbReference type="InterPro" id="IPR005673">
    <property type="entry name" value="ABC_phos-bd_PstS"/>
</dbReference>
<evidence type="ECO:0000313" key="10">
    <source>
        <dbReference type="Proteomes" id="UP000192327"/>
    </source>
</evidence>
<comment type="similarity">
    <text evidence="1 4">Belongs to the PstS family.</text>
</comment>
<evidence type="ECO:0000256" key="5">
    <source>
        <dbReference type="SAM" id="SignalP"/>
    </source>
</evidence>
<evidence type="ECO:0000313" key="9">
    <source>
        <dbReference type="Proteomes" id="UP000034416"/>
    </source>
</evidence>
<dbReference type="PIRSF" id="PIRSF002756">
    <property type="entry name" value="PstS"/>
    <property type="match status" value="1"/>
</dbReference>
<dbReference type="PROSITE" id="PS51257">
    <property type="entry name" value="PROKAR_LIPOPROTEIN"/>
    <property type="match status" value="1"/>
</dbReference>
<evidence type="ECO:0000256" key="3">
    <source>
        <dbReference type="ARBA" id="ARBA00022592"/>
    </source>
</evidence>
<accession>A0A0F5MZQ5</accession>
<feature type="chain" id="PRO_5039726188" description="Phosphate-binding protein" evidence="5">
    <location>
        <begin position="23"/>
        <end position="372"/>
    </location>
</feature>
<organism evidence="7 9">
    <name type="scientific">Mycolicibacter arupensis</name>
    <dbReference type="NCBI Taxonomy" id="342002"/>
    <lineage>
        <taxon>Bacteria</taxon>
        <taxon>Bacillati</taxon>
        <taxon>Actinomycetota</taxon>
        <taxon>Actinomycetes</taxon>
        <taxon>Mycobacteriales</taxon>
        <taxon>Mycobacteriaceae</taxon>
        <taxon>Mycolicibacter</taxon>
    </lineage>
</organism>
<dbReference type="STRING" id="342002.BST15_00960"/>
<dbReference type="InterPro" id="IPR050962">
    <property type="entry name" value="Phosphate-bind_PstS"/>
</dbReference>
<keyword evidence="2 4" id="KW-0813">Transport</keyword>
<comment type="caution">
    <text evidence="7">The sequence shown here is derived from an EMBL/GenBank/DDBJ whole genome shotgun (WGS) entry which is preliminary data.</text>
</comment>
<dbReference type="PANTHER" id="PTHR42996">
    <property type="entry name" value="PHOSPHATE-BINDING PROTEIN PSTS"/>
    <property type="match status" value="1"/>
</dbReference>
<dbReference type="Gene3D" id="3.40.190.10">
    <property type="entry name" value="Periplasmic binding protein-like II"/>
    <property type="match status" value="2"/>
</dbReference>
<feature type="signal peptide" evidence="5">
    <location>
        <begin position="1"/>
        <end position="22"/>
    </location>
</feature>
<keyword evidence="5" id="KW-0732">Signal</keyword>
<gene>
    <name evidence="8" type="ORF">BST15_00960</name>
    <name evidence="7" type="ORF">WR43_06390</name>
</gene>
<evidence type="ECO:0000256" key="1">
    <source>
        <dbReference type="ARBA" id="ARBA00008725"/>
    </source>
</evidence>
<reference evidence="8 10" key="3">
    <citation type="submission" date="2016-12" db="EMBL/GenBank/DDBJ databases">
        <title>The new phylogeny of genus Mycobacterium.</title>
        <authorList>
            <person name="Tortoli E."/>
            <person name="Trovato A."/>
            <person name="Cirillo D.M."/>
        </authorList>
    </citation>
    <scope>NUCLEOTIDE SEQUENCE [LARGE SCALE GENOMIC DNA]</scope>
    <source>
        <strain evidence="8 10">DSM 44942</strain>
    </source>
</reference>
<dbReference type="Proteomes" id="UP000034416">
    <property type="component" value="Unassembled WGS sequence"/>
</dbReference>
<name>A0A0F5MZQ5_9MYCO</name>
<dbReference type="PATRIC" id="fig|342002.3.peg.1559"/>
<evidence type="ECO:0000313" key="7">
    <source>
        <dbReference type="EMBL" id="KKC00182.1"/>
    </source>
</evidence>
<dbReference type="InterPro" id="IPR024370">
    <property type="entry name" value="PBP_domain"/>
</dbReference>
<proteinExistence type="inferred from homology"/>
<dbReference type="EMBL" id="LASW01000017">
    <property type="protein sequence ID" value="KKC00182.1"/>
    <property type="molecule type" value="Genomic_DNA"/>
</dbReference>
<dbReference type="RefSeq" id="WP_046188741.1">
    <property type="nucleotide sequence ID" value="NZ_JACKUJ010000043.1"/>
</dbReference>
<dbReference type="PANTHER" id="PTHR42996:SF1">
    <property type="entry name" value="PHOSPHATE-BINDING PROTEIN PSTS"/>
    <property type="match status" value="1"/>
</dbReference>
<dbReference type="AlphaFoldDB" id="A0A0F5MZQ5"/>
<evidence type="ECO:0000313" key="8">
    <source>
        <dbReference type="EMBL" id="ORA01138.1"/>
    </source>
</evidence>
<protein>
    <recommendedName>
        <fullName evidence="4">Phosphate-binding protein</fullName>
    </recommendedName>
</protein>
<reference evidence="9" key="1">
    <citation type="submission" date="2015-04" db="EMBL/GenBank/DDBJ databases">
        <title>Genome sequence of Mycobacterium arupense GUC1.</title>
        <authorList>
            <person name="Greninger A.L."/>
            <person name="Cunningham G."/>
            <person name="Chiu C.Y."/>
            <person name="Miller S."/>
        </authorList>
    </citation>
    <scope>NUCLEOTIDE SEQUENCE [LARGE SCALE GENOMIC DNA]</scope>
    <source>
        <strain evidence="9">GUC1</strain>
    </source>
</reference>
<dbReference type="GO" id="GO:0043190">
    <property type="term" value="C:ATP-binding cassette (ABC) transporter complex"/>
    <property type="evidence" value="ECO:0007669"/>
    <property type="project" value="InterPro"/>
</dbReference>
<evidence type="ECO:0000256" key="4">
    <source>
        <dbReference type="PIRNR" id="PIRNR002756"/>
    </source>
</evidence>
<evidence type="ECO:0000256" key="2">
    <source>
        <dbReference type="ARBA" id="ARBA00022448"/>
    </source>
</evidence>
<sequence length="372" mass="37814">MKSGRSTVLAALLTIGALMVSACGESATQLVSSADPSAGVDCGGKGELRAGGSTAQTRAIEQFGYAYSRACPGQTLDYVADGSAGGVDDFIANELDLAGSEVALDPAKTQPERAAERCGSPAWNLPVVFSPIAVTYRITGADSLSLDGPTLAKIFNGSIGSWDNPAIKALNAGVTLPALPIHVVYRGDRASSTASFQRYLDSASEGAWFAGGGDMFNGGIGEAATGNNGVASAMQSTEGSITYTEWSYAVGKQLPIAQVISAAGSAPVAISAESVGKTIAGAKFLSESVQNNDLVLDAASLYRPVDRGAYPIVSATYQIVCSKYPDTATGTAVKAFLQAAIGPGQDGLDQYGSIPLPASFSSRVLTAANAIS</sequence>
<dbReference type="NCBIfam" id="TIGR00975">
    <property type="entry name" value="3a0107s03"/>
    <property type="match status" value="1"/>
</dbReference>
<dbReference type="Pfam" id="PF12849">
    <property type="entry name" value="PBP_like_2"/>
    <property type="match status" value="1"/>
</dbReference>
<keyword evidence="3 4" id="KW-0592">Phosphate transport</keyword>
<dbReference type="CDD" id="cd13565">
    <property type="entry name" value="PBP2_PstS"/>
    <property type="match status" value="1"/>
</dbReference>
<feature type="domain" description="PBP" evidence="6">
    <location>
        <begin position="45"/>
        <end position="338"/>
    </location>
</feature>